<comment type="caution">
    <text evidence="1">The sequence shown here is derived from an EMBL/GenBank/DDBJ whole genome shotgun (WGS) entry which is preliminary data.</text>
</comment>
<dbReference type="AlphaFoldDB" id="A0A6G0WXP6"/>
<proteinExistence type="predicted"/>
<protein>
    <submittedName>
        <fullName evidence="1">Uncharacterized protein</fullName>
    </submittedName>
</protein>
<reference evidence="1 2" key="1">
    <citation type="submission" date="2019-07" db="EMBL/GenBank/DDBJ databases">
        <title>Genomics analysis of Aphanomyces spp. identifies a new class of oomycete effector associated with host adaptation.</title>
        <authorList>
            <person name="Gaulin E."/>
        </authorList>
    </citation>
    <scope>NUCLEOTIDE SEQUENCE [LARGE SCALE GENOMIC DNA]</scope>
    <source>
        <strain evidence="1 2">ATCC 201684</strain>
    </source>
</reference>
<sequence length="250" mass="28595">MVRSLRFELSIVGRQEGSGHCDWWGPSFRINWGGFTSRNPSWRGRRELTLSTPFNLTAAIFLESKEDTIAEIPPDIQGPKRHRMRLKIADLIRFKGCFPRGWASSSTYTQGRWCIGRPTTLLPLCIEPLHTRTWPNDLQSLKGWSFSSLLFRYWLDSLDEIPIDGSLHGQRDSRRAAAIARSILRERYPQPPGESPSETWVIVAKQLAVNVQREVLSIVHAKNPQRARTHTGAASGLIKAWRDSYLLDYQ</sequence>
<keyword evidence="2" id="KW-1185">Reference proteome</keyword>
<dbReference type="EMBL" id="VJMJ01000135">
    <property type="protein sequence ID" value="KAF0732304.1"/>
    <property type="molecule type" value="Genomic_DNA"/>
</dbReference>
<dbReference type="Proteomes" id="UP000481153">
    <property type="component" value="Unassembled WGS sequence"/>
</dbReference>
<accession>A0A6G0WXP6</accession>
<evidence type="ECO:0000313" key="2">
    <source>
        <dbReference type="Proteomes" id="UP000481153"/>
    </source>
</evidence>
<name>A0A6G0WXP6_9STRA</name>
<gene>
    <name evidence="1" type="ORF">Ae201684_010593</name>
</gene>
<organism evidence="1 2">
    <name type="scientific">Aphanomyces euteiches</name>
    <dbReference type="NCBI Taxonomy" id="100861"/>
    <lineage>
        <taxon>Eukaryota</taxon>
        <taxon>Sar</taxon>
        <taxon>Stramenopiles</taxon>
        <taxon>Oomycota</taxon>
        <taxon>Saprolegniomycetes</taxon>
        <taxon>Saprolegniales</taxon>
        <taxon>Verrucalvaceae</taxon>
        <taxon>Aphanomyces</taxon>
    </lineage>
</organism>
<evidence type="ECO:0000313" key="1">
    <source>
        <dbReference type="EMBL" id="KAF0732304.1"/>
    </source>
</evidence>
<dbReference type="VEuPathDB" id="FungiDB:AeMF1_017383"/>